<dbReference type="Pfam" id="PF03381">
    <property type="entry name" value="CDC50"/>
    <property type="match status" value="1"/>
</dbReference>
<feature type="region of interest" description="Disordered" evidence="7">
    <location>
        <begin position="1"/>
        <end position="23"/>
    </location>
</feature>
<dbReference type="OrthoDB" id="340608at2759"/>
<evidence type="ECO:0000256" key="4">
    <source>
        <dbReference type="ARBA" id="ARBA00022989"/>
    </source>
</evidence>
<dbReference type="FunCoup" id="A0A136J1Q8">
    <property type="interactions" value="458"/>
</dbReference>
<protein>
    <submittedName>
        <fullName evidence="9">Ligand-effect modulator 3 family</fullName>
    </submittedName>
</protein>
<proteinExistence type="inferred from homology"/>
<evidence type="ECO:0000256" key="2">
    <source>
        <dbReference type="ARBA" id="ARBA00009457"/>
    </source>
</evidence>
<evidence type="ECO:0000256" key="3">
    <source>
        <dbReference type="ARBA" id="ARBA00022692"/>
    </source>
</evidence>
<evidence type="ECO:0000256" key="8">
    <source>
        <dbReference type="SAM" id="Phobius"/>
    </source>
</evidence>
<dbReference type="GO" id="GO:0005886">
    <property type="term" value="C:plasma membrane"/>
    <property type="evidence" value="ECO:0007669"/>
    <property type="project" value="TreeGrafter"/>
</dbReference>
<dbReference type="Proteomes" id="UP000070501">
    <property type="component" value="Unassembled WGS sequence"/>
</dbReference>
<evidence type="ECO:0000313" key="9">
    <source>
        <dbReference type="EMBL" id="KXJ91085.1"/>
    </source>
</evidence>
<dbReference type="InParanoid" id="A0A136J1Q8"/>
<dbReference type="PIRSF" id="PIRSF015840">
    <property type="entry name" value="DUF284_TM_euk"/>
    <property type="match status" value="1"/>
</dbReference>
<feature type="compositionally biased region" description="Polar residues" evidence="7">
    <location>
        <begin position="1"/>
        <end position="12"/>
    </location>
</feature>
<reference evidence="10" key="1">
    <citation type="submission" date="2016-02" db="EMBL/GenBank/DDBJ databases">
        <title>Draft genome sequence of Microdochium bolleyi, a fungal endophyte of beachgrass.</title>
        <authorList>
            <consortium name="DOE Joint Genome Institute"/>
            <person name="David A.S."/>
            <person name="May G."/>
            <person name="Haridas S."/>
            <person name="Lim J."/>
            <person name="Wang M."/>
            <person name="Labutti K."/>
            <person name="Lipzen A."/>
            <person name="Barry K."/>
            <person name="Grigoriev I.V."/>
        </authorList>
    </citation>
    <scope>NUCLEOTIDE SEQUENCE [LARGE SCALE GENOMIC DNA]</scope>
    <source>
        <strain evidence="10">J235TASD1</strain>
    </source>
</reference>
<comment type="subcellular location">
    <subcellularLocation>
        <location evidence="1">Membrane</location>
        <topology evidence="1">Multi-pass membrane protein</topology>
    </subcellularLocation>
</comment>
<dbReference type="AlphaFoldDB" id="A0A136J1Q8"/>
<feature type="region of interest" description="Disordered" evidence="7">
    <location>
        <begin position="393"/>
        <end position="415"/>
    </location>
</feature>
<evidence type="ECO:0000256" key="6">
    <source>
        <dbReference type="PIRNR" id="PIRNR015840"/>
    </source>
</evidence>
<dbReference type="EMBL" id="KQ964251">
    <property type="protein sequence ID" value="KXJ91085.1"/>
    <property type="molecule type" value="Genomic_DNA"/>
</dbReference>
<keyword evidence="10" id="KW-1185">Reference proteome</keyword>
<comment type="similarity">
    <text evidence="2 6">Belongs to the CDC50/LEM3 family.</text>
</comment>
<feature type="transmembrane region" description="Helical" evidence="8">
    <location>
        <begin position="348"/>
        <end position="369"/>
    </location>
</feature>
<dbReference type="PANTHER" id="PTHR10926">
    <property type="entry name" value="CELL CYCLE CONTROL PROTEIN 50"/>
    <property type="match status" value="1"/>
</dbReference>
<keyword evidence="3 8" id="KW-0812">Transmembrane</keyword>
<gene>
    <name evidence="9" type="ORF">Micbo1qcDRAFT_195887</name>
</gene>
<organism evidence="9 10">
    <name type="scientific">Microdochium bolleyi</name>
    <dbReference type="NCBI Taxonomy" id="196109"/>
    <lineage>
        <taxon>Eukaryota</taxon>
        <taxon>Fungi</taxon>
        <taxon>Dikarya</taxon>
        <taxon>Ascomycota</taxon>
        <taxon>Pezizomycotina</taxon>
        <taxon>Sordariomycetes</taxon>
        <taxon>Xylariomycetidae</taxon>
        <taxon>Xylariales</taxon>
        <taxon>Microdochiaceae</taxon>
        <taxon>Microdochium</taxon>
    </lineage>
</organism>
<evidence type="ECO:0000256" key="1">
    <source>
        <dbReference type="ARBA" id="ARBA00004141"/>
    </source>
</evidence>
<dbReference type="GO" id="GO:0005794">
    <property type="term" value="C:Golgi apparatus"/>
    <property type="evidence" value="ECO:0007669"/>
    <property type="project" value="TreeGrafter"/>
</dbReference>
<feature type="transmembrane region" description="Helical" evidence="8">
    <location>
        <begin position="43"/>
        <end position="65"/>
    </location>
</feature>
<dbReference type="GO" id="GO:0045332">
    <property type="term" value="P:phospholipid translocation"/>
    <property type="evidence" value="ECO:0007669"/>
    <property type="project" value="UniProtKB-UniRule"/>
</dbReference>
<sequence length="415" mass="46403">MSDNSRPSSINQPEEKKKTRRPANTAFRQQRLKAWQPILTPKTVIPLFFVIGIICAPIGGLLIYASSTVKELQIDYTSCHTDAKTEQEPMPADRLQAFFPSASDAYARWSKQENVTHTYNGNYELKDLTRCTIQFHIPDDMAPPVYFYYRLGNFYQNHRRYVASYFDRQLKGDAVSASDVKGSTCTPLTGPNDNQQYYPCGLIANSMFNDTFSNFTLLNSNVGAPNETYDMTSRGIAWQSDKDLYGPTQLKDWANVLPPPEWQVRYENGRYSDAAPPPNLQEDEHFMVWMRTAGLPTFSKLYAKNENAPMKKGDYSIAILDNFRAENYAGTKSIVITTLSPMGGRNTFLGILWLVVGGFCILLAVIFLITNLIKPRKLGDHTYLSWNNAPASAAAKGKGKASGGPSTAMATGRDV</sequence>
<dbReference type="STRING" id="196109.A0A136J1Q8"/>
<name>A0A136J1Q8_9PEZI</name>
<dbReference type="InterPro" id="IPR005045">
    <property type="entry name" value="CDC50/LEM3_fam"/>
</dbReference>
<dbReference type="GO" id="GO:0005783">
    <property type="term" value="C:endoplasmic reticulum"/>
    <property type="evidence" value="ECO:0007669"/>
    <property type="project" value="TreeGrafter"/>
</dbReference>
<evidence type="ECO:0000313" key="10">
    <source>
        <dbReference type="Proteomes" id="UP000070501"/>
    </source>
</evidence>
<keyword evidence="4 8" id="KW-1133">Transmembrane helix</keyword>
<accession>A0A136J1Q8</accession>
<evidence type="ECO:0000256" key="5">
    <source>
        <dbReference type="ARBA" id="ARBA00023136"/>
    </source>
</evidence>
<dbReference type="PANTHER" id="PTHR10926:SF0">
    <property type="entry name" value="CDC50, ISOFORM A"/>
    <property type="match status" value="1"/>
</dbReference>
<evidence type="ECO:0000256" key="7">
    <source>
        <dbReference type="SAM" id="MobiDB-lite"/>
    </source>
</evidence>
<keyword evidence="5 6" id="KW-0472">Membrane</keyword>